<proteinExistence type="predicted"/>
<dbReference type="OrthoDB" id="446013at2759"/>
<sequence>MPPNSDWDSNPELESAVWQASQRLSPAMAKKIYGFMKRTWSTALAELRKDDKAPDRPEDRRTHFVRAWISDTLWRLYQAGDNWSADASSMGIDTAEAEDIFSRVLSKPRVLPDEAGGRLPVPPRQWHVVTQAVEDTFEELSEAKPRLPDFRVGPPFFLDEARVVDAAERKKKRDLEHIVLSHPTGKAEARERCEVDRFMVAEIFGVQSYPPWPRKHLFYSRRHQLQTAYRKLKSFDGKEEHWSTWSFVARSYLTWLSLDFASLMEMAEKCKALSIMMKRGEVERLRGMEDLKKFTRDWLQSGPSPMDVGAIDYGKKGGGKDMGKRGGGIVGEIAGQKLPKGASKGKQGQGREAAIEGQAETGTAAAIIYDLDGSEADSQESYAEAGAEVS</sequence>
<reference evidence="2" key="1">
    <citation type="submission" date="2021-02" db="EMBL/GenBank/DDBJ databases">
        <authorList>
            <person name="Dougan E. K."/>
            <person name="Rhodes N."/>
            <person name="Thang M."/>
            <person name="Chan C."/>
        </authorList>
    </citation>
    <scope>NUCLEOTIDE SEQUENCE</scope>
</reference>
<dbReference type="Proteomes" id="UP000601435">
    <property type="component" value="Unassembled WGS sequence"/>
</dbReference>
<comment type="caution">
    <text evidence="2">The sequence shown here is derived from an EMBL/GenBank/DDBJ whole genome shotgun (WGS) entry which is preliminary data.</text>
</comment>
<dbReference type="AlphaFoldDB" id="A0A813CJ18"/>
<gene>
    <name evidence="2" type="ORF">SNEC2469_LOCUS34855</name>
</gene>
<evidence type="ECO:0000313" key="2">
    <source>
        <dbReference type="EMBL" id="CAE7942944.1"/>
    </source>
</evidence>
<evidence type="ECO:0000313" key="3">
    <source>
        <dbReference type="Proteomes" id="UP000601435"/>
    </source>
</evidence>
<accession>A0A813CJ18</accession>
<keyword evidence="3" id="KW-1185">Reference proteome</keyword>
<name>A0A813CJ18_9DINO</name>
<feature type="region of interest" description="Disordered" evidence="1">
    <location>
        <begin position="335"/>
        <end position="358"/>
    </location>
</feature>
<protein>
    <submittedName>
        <fullName evidence="2">Uncharacterized protein</fullName>
    </submittedName>
</protein>
<dbReference type="EMBL" id="CAJNJA010098141">
    <property type="protein sequence ID" value="CAE7942944.1"/>
    <property type="molecule type" value="Genomic_DNA"/>
</dbReference>
<organism evidence="2 3">
    <name type="scientific">Symbiodinium necroappetens</name>
    <dbReference type="NCBI Taxonomy" id="1628268"/>
    <lineage>
        <taxon>Eukaryota</taxon>
        <taxon>Sar</taxon>
        <taxon>Alveolata</taxon>
        <taxon>Dinophyceae</taxon>
        <taxon>Suessiales</taxon>
        <taxon>Symbiodiniaceae</taxon>
        <taxon>Symbiodinium</taxon>
    </lineage>
</organism>
<evidence type="ECO:0000256" key="1">
    <source>
        <dbReference type="SAM" id="MobiDB-lite"/>
    </source>
</evidence>